<dbReference type="SMR" id="A2ENQ0"/>
<gene>
    <name evidence="7" type="ORF">TVAG_100730</name>
</gene>
<comment type="similarity">
    <text evidence="5">Belongs to the protein kinase superfamily.</text>
</comment>
<evidence type="ECO:0000256" key="2">
    <source>
        <dbReference type="ARBA" id="ARBA00022741"/>
    </source>
</evidence>
<dbReference type="eggNOG" id="KOG1164">
    <property type="taxonomic scope" value="Eukaryota"/>
</dbReference>
<dbReference type="AlphaFoldDB" id="A2ENQ0"/>
<dbReference type="InterPro" id="IPR008271">
    <property type="entry name" value="Ser/Thr_kinase_AS"/>
</dbReference>
<reference evidence="7" key="2">
    <citation type="journal article" date="2007" name="Science">
        <title>Draft genome sequence of the sexually transmitted pathogen Trichomonas vaginalis.</title>
        <authorList>
            <person name="Carlton J.M."/>
            <person name="Hirt R.P."/>
            <person name="Silva J.C."/>
            <person name="Delcher A.L."/>
            <person name="Schatz M."/>
            <person name="Zhao Q."/>
            <person name="Wortman J.R."/>
            <person name="Bidwell S.L."/>
            <person name="Alsmark U.C.M."/>
            <person name="Besteiro S."/>
            <person name="Sicheritz-Ponten T."/>
            <person name="Noel C.J."/>
            <person name="Dacks J.B."/>
            <person name="Foster P.G."/>
            <person name="Simillion C."/>
            <person name="Van de Peer Y."/>
            <person name="Miranda-Saavedra D."/>
            <person name="Barton G.J."/>
            <person name="Westrop G.D."/>
            <person name="Mueller S."/>
            <person name="Dessi D."/>
            <person name="Fiori P.L."/>
            <person name="Ren Q."/>
            <person name="Paulsen I."/>
            <person name="Zhang H."/>
            <person name="Bastida-Corcuera F.D."/>
            <person name="Simoes-Barbosa A."/>
            <person name="Brown M.T."/>
            <person name="Hayes R.D."/>
            <person name="Mukherjee M."/>
            <person name="Okumura C.Y."/>
            <person name="Schneider R."/>
            <person name="Smith A.J."/>
            <person name="Vanacova S."/>
            <person name="Villalvazo M."/>
            <person name="Haas B.J."/>
            <person name="Pertea M."/>
            <person name="Feldblyum T.V."/>
            <person name="Utterback T.R."/>
            <person name="Shu C.L."/>
            <person name="Osoegawa K."/>
            <person name="de Jong P.J."/>
            <person name="Hrdy I."/>
            <person name="Horvathova L."/>
            <person name="Zubacova Z."/>
            <person name="Dolezal P."/>
            <person name="Malik S.B."/>
            <person name="Logsdon J.M. Jr."/>
            <person name="Henze K."/>
            <person name="Gupta A."/>
            <person name="Wang C.C."/>
            <person name="Dunne R.L."/>
            <person name="Upcroft J.A."/>
            <person name="Upcroft P."/>
            <person name="White O."/>
            <person name="Salzberg S.L."/>
            <person name="Tang P."/>
            <person name="Chiu C.-H."/>
            <person name="Lee Y.-S."/>
            <person name="Embley T.M."/>
            <person name="Coombs G.H."/>
            <person name="Mottram J.C."/>
            <person name="Tachezy J."/>
            <person name="Fraser-Liggett C.M."/>
            <person name="Johnson P.J."/>
        </authorList>
    </citation>
    <scope>NUCLEOTIDE SEQUENCE [LARGE SCALE GENOMIC DNA]</scope>
    <source>
        <strain evidence="7">G3</strain>
    </source>
</reference>
<proteinExistence type="inferred from homology"/>
<reference evidence="7" key="1">
    <citation type="submission" date="2006-10" db="EMBL/GenBank/DDBJ databases">
        <authorList>
            <person name="Amadeo P."/>
            <person name="Zhao Q."/>
            <person name="Wortman J."/>
            <person name="Fraser-Liggett C."/>
            <person name="Carlton J."/>
        </authorList>
    </citation>
    <scope>NUCLEOTIDE SEQUENCE</scope>
    <source>
        <strain evidence="7">G3</strain>
    </source>
</reference>
<evidence type="ECO:0000259" key="6">
    <source>
        <dbReference type="PROSITE" id="PS50011"/>
    </source>
</evidence>
<evidence type="ECO:0000256" key="4">
    <source>
        <dbReference type="PROSITE-ProRule" id="PRU10141"/>
    </source>
</evidence>
<dbReference type="InterPro" id="IPR000719">
    <property type="entry name" value="Prot_kinase_dom"/>
</dbReference>
<accession>A2ENQ0</accession>
<dbReference type="Pfam" id="PF00069">
    <property type="entry name" value="Pkinase"/>
    <property type="match status" value="1"/>
</dbReference>
<dbReference type="Gene3D" id="1.10.510.10">
    <property type="entry name" value="Transferase(Phosphotransferase) domain 1"/>
    <property type="match status" value="1"/>
</dbReference>
<dbReference type="PANTHER" id="PTHR11909">
    <property type="entry name" value="CASEIN KINASE-RELATED"/>
    <property type="match status" value="1"/>
</dbReference>
<protein>
    <recommendedName>
        <fullName evidence="1">non-specific serine/threonine protein kinase</fullName>
        <ecNumber evidence="1">2.7.11.1</ecNumber>
    </recommendedName>
</protein>
<evidence type="ECO:0000256" key="1">
    <source>
        <dbReference type="ARBA" id="ARBA00012513"/>
    </source>
</evidence>
<dbReference type="InterPro" id="IPR050235">
    <property type="entry name" value="CK1_Ser-Thr_kinase"/>
</dbReference>
<dbReference type="InParanoid" id="A2ENQ0"/>
<dbReference type="PROSITE" id="PS50011">
    <property type="entry name" value="PROTEIN_KINASE_DOM"/>
    <property type="match status" value="1"/>
</dbReference>
<keyword evidence="7" id="KW-0808">Transferase</keyword>
<evidence type="ECO:0000256" key="3">
    <source>
        <dbReference type="ARBA" id="ARBA00022840"/>
    </source>
</evidence>
<dbReference type="OrthoDB" id="5979581at2759"/>
<dbReference type="PROSITE" id="PS00107">
    <property type="entry name" value="PROTEIN_KINASE_ATP"/>
    <property type="match status" value="1"/>
</dbReference>
<feature type="domain" description="Protein kinase" evidence="6">
    <location>
        <begin position="23"/>
        <end position="282"/>
    </location>
</feature>
<dbReference type="RefSeq" id="XP_001317973.1">
    <property type="nucleotide sequence ID" value="XM_001317938.1"/>
</dbReference>
<dbReference type="Proteomes" id="UP000001542">
    <property type="component" value="Unassembled WGS sequence"/>
</dbReference>
<keyword evidence="3 4" id="KW-0067">ATP-binding</keyword>
<evidence type="ECO:0000313" key="8">
    <source>
        <dbReference type="Proteomes" id="UP000001542"/>
    </source>
</evidence>
<organism evidence="7 8">
    <name type="scientific">Trichomonas vaginalis (strain ATCC PRA-98 / G3)</name>
    <dbReference type="NCBI Taxonomy" id="412133"/>
    <lineage>
        <taxon>Eukaryota</taxon>
        <taxon>Metamonada</taxon>
        <taxon>Parabasalia</taxon>
        <taxon>Trichomonadida</taxon>
        <taxon>Trichomonadidae</taxon>
        <taxon>Trichomonas</taxon>
    </lineage>
</organism>
<dbReference type="OMA" id="WKNVADM"/>
<dbReference type="VEuPathDB" id="TrichDB:TVAGG3_0407680"/>
<dbReference type="EC" id="2.7.11.1" evidence="1"/>
<keyword evidence="7" id="KW-0418">Kinase</keyword>
<dbReference type="VEuPathDB" id="TrichDB:TVAG_100730"/>
<dbReference type="GO" id="GO:0005524">
    <property type="term" value="F:ATP binding"/>
    <property type="evidence" value="ECO:0007669"/>
    <property type="project" value="UniProtKB-UniRule"/>
</dbReference>
<dbReference type="PROSITE" id="PS00108">
    <property type="entry name" value="PROTEIN_KINASE_ST"/>
    <property type="match status" value="1"/>
</dbReference>
<dbReference type="KEGG" id="tva:4763620"/>
<dbReference type="GO" id="GO:0005737">
    <property type="term" value="C:cytoplasm"/>
    <property type="evidence" value="ECO:0000318"/>
    <property type="project" value="GO_Central"/>
</dbReference>
<dbReference type="GO" id="GO:0007165">
    <property type="term" value="P:signal transduction"/>
    <property type="evidence" value="ECO:0000318"/>
    <property type="project" value="GO_Central"/>
</dbReference>
<keyword evidence="5" id="KW-0723">Serine/threonine-protein kinase</keyword>
<dbReference type="InterPro" id="IPR017441">
    <property type="entry name" value="Protein_kinase_ATP_BS"/>
</dbReference>
<feature type="binding site" evidence="4">
    <location>
        <position position="52"/>
    </location>
    <ligand>
        <name>ATP</name>
        <dbReference type="ChEBI" id="CHEBI:30616"/>
    </ligand>
</feature>
<evidence type="ECO:0000256" key="5">
    <source>
        <dbReference type="RuleBase" id="RU000304"/>
    </source>
</evidence>
<dbReference type="STRING" id="5722.A2ENQ0"/>
<sequence length="350" mass="40257">MSEDSEKEGQPEIFANGLVINNYRIDKHIGHGGYGEIYAVTDISTNKHYAMKYETKSGENKGLVMEKEISKQLSGSKNFAIQYGEGTYKGNKYMVMELLGTSLSNTRRQLEGRHYSPYSALYLSYYTICCIEDFHSRGYIHRDIKPGNFLLRPDWDFPVCLVDFGLAISYIDRQTKEHIPNRNSVGFTGTCKYASMNAHEGHELSRRDDLISWFYSVVEFYAGRLPWPASRDKDATYDKKQRTPPETLLRKLPSFFGEIYQHIFSLDFFAKPDYQRIKELMLSELNSQKGTLDWELIDPEIQVKISEVPLVSRAPRPYKIQMFCNSPMPDADNEDPMYSPPGEPTCCVIA</sequence>
<dbReference type="GO" id="GO:0004674">
    <property type="term" value="F:protein serine/threonine kinase activity"/>
    <property type="evidence" value="ECO:0000318"/>
    <property type="project" value="GO_Central"/>
</dbReference>
<dbReference type="SMART" id="SM00220">
    <property type="entry name" value="S_TKc"/>
    <property type="match status" value="1"/>
</dbReference>
<keyword evidence="2 4" id="KW-0547">Nucleotide-binding</keyword>
<dbReference type="InterPro" id="IPR011009">
    <property type="entry name" value="Kinase-like_dom_sf"/>
</dbReference>
<keyword evidence="8" id="KW-1185">Reference proteome</keyword>
<dbReference type="EMBL" id="DS113441">
    <property type="protein sequence ID" value="EAY05750.1"/>
    <property type="molecule type" value="Genomic_DNA"/>
</dbReference>
<dbReference type="GO" id="GO:0005634">
    <property type="term" value="C:nucleus"/>
    <property type="evidence" value="ECO:0000318"/>
    <property type="project" value="GO_Central"/>
</dbReference>
<name>A2ENQ0_TRIV3</name>
<evidence type="ECO:0000313" key="7">
    <source>
        <dbReference type="EMBL" id="EAY05750.1"/>
    </source>
</evidence>
<dbReference type="FunFam" id="1.10.510.10:FF:000886">
    <property type="entry name" value="CK1 family protein kinase"/>
    <property type="match status" value="1"/>
</dbReference>
<dbReference type="SUPFAM" id="SSF56112">
    <property type="entry name" value="Protein kinase-like (PK-like)"/>
    <property type="match status" value="1"/>
</dbReference>